<comment type="caution">
    <text evidence="2">The sequence shown here is derived from an EMBL/GenBank/DDBJ whole genome shotgun (WGS) entry which is preliminary data.</text>
</comment>
<name>A0AAN8ASL9_ELEMC</name>
<dbReference type="EMBL" id="JAUZQC010000003">
    <property type="protein sequence ID" value="KAK5873671.1"/>
    <property type="molecule type" value="Genomic_DNA"/>
</dbReference>
<proteinExistence type="predicted"/>
<dbReference type="AlphaFoldDB" id="A0AAN8ASL9"/>
<evidence type="ECO:0000313" key="3">
    <source>
        <dbReference type="Proteomes" id="UP001346869"/>
    </source>
</evidence>
<keyword evidence="3" id="KW-1185">Reference proteome</keyword>
<organism evidence="2 3">
    <name type="scientific">Eleginops maclovinus</name>
    <name type="common">Patagonian blennie</name>
    <name type="synonym">Eleginus maclovinus</name>
    <dbReference type="NCBI Taxonomy" id="56733"/>
    <lineage>
        <taxon>Eukaryota</taxon>
        <taxon>Metazoa</taxon>
        <taxon>Chordata</taxon>
        <taxon>Craniata</taxon>
        <taxon>Vertebrata</taxon>
        <taxon>Euteleostomi</taxon>
        <taxon>Actinopterygii</taxon>
        <taxon>Neopterygii</taxon>
        <taxon>Teleostei</taxon>
        <taxon>Neoteleostei</taxon>
        <taxon>Acanthomorphata</taxon>
        <taxon>Eupercaria</taxon>
        <taxon>Perciformes</taxon>
        <taxon>Notothenioidei</taxon>
        <taxon>Eleginopidae</taxon>
        <taxon>Eleginops</taxon>
    </lineage>
</organism>
<sequence length="93" mass="10007">MASYLMSLSSSRAAHKAALPPILCLFTTASPTLYAALARSLSTERCACPQLVCDTDVFLRRDAYPAGKHLEAEKSPSKSERQGLCCSQGLLTK</sequence>
<protein>
    <submittedName>
        <fullName evidence="2">Uncharacterized protein</fullName>
    </submittedName>
</protein>
<gene>
    <name evidence="2" type="ORF">PBY51_018692</name>
</gene>
<reference evidence="2 3" key="1">
    <citation type="journal article" date="2023" name="Genes (Basel)">
        <title>Chromosome-Level Genome Assembly and Circadian Gene Repertoire of the Patagonia Blennie Eleginops maclovinus-The Closest Ancestral Proxy of Antarctic Cryonotothenioids.</title>
        <authorList>
            <person name="Cheng C.C."/>
            <person name="Rivera-Colon A.G."/>
            <person name="Minhas B.F."/>
            <person name="Wilson L."/>
            <person name="Rayamajhi N."/>
            <person name="Vargas-Chacoff L."/>
            <person name="Catchen J.M."/>
        </authorList>
    </citation>
    <scope>NUCLEOTIDE SEQUENCE [LARGE SCALE GENOMIC DNA]</scope>
    <source>
        <strain evidence="2">JMC-PN-2008</strain>
    </source>
</reference>
<dbReference type="Proteomes" id="UP001346869">
    <property type="component" value="Unassembled WGS sequence"/>
</dbReference>
<evidence type="ECO:0000313" key="2">
    <source>
        <dbReference type="EMBL" id="KAK5873671.1"/>
    </source>
</evidence>
<accession>A0AAN8ASL9</accession>
<feature type="compositionally biased region" description="Basic and acidic residues" evidence="1">
    <location>
        <begin position="69"/>
        <end position="81"/>
    </location>
</feature>
<feature type="region of interest" description="Disordered" evidence="1">
    <location>
        <begin position="69"/>
        <end position="93"/>
    </location>
</feature>
<evidence type="ECO:0000256" key="1">
    <source>
        <dbReference type="SAM" id="MobiDB-lite"/>
    </source>
</evidence>
<reference evidence="2 3" key="2">
    <citation type="journal article" date="2023" name="Mol. Biol. Evol.">
        <title>Genomics of Secondarily Temperate Adaptation in the Only Non-Antarctic Icefish.</title>
        <authorList>
            <person name="Rivera-Colon A.G."/>
            <person name="Rayamajhi N."/>
            <person name="Minhas B.F."/>
            <person name="Madrigal G."/>
            <person name="Bilyk K.T."/>
            <person name="Yoon V."/>
            <person name="Hune M."/>
            <person name="Gregory S."/>
            <person name="Cheng C.H.C."/>
            <person name="Catchen J.M."/>
        </authorList>
    </citation>
    <scope>NUCLEOTIDE SEQUENCE [LARGE SCALE GENOMIC DNA]</scope>
    <source>
        <strain evidence="2">JMC-PN-2008</strain>
    </source>
</reference>